<sequence length="184" mass="21630">MDTWNETVPGLVGAVIGWLGWRWLRQRSQRLPAQLKGAQRIWTEREFVMDEPVRLVARVDAAWRLETGEIVLVEVKHRRHDRVHRSDVVQLSAQRLAAEAVTGESIAPWGWVCVHRGRWWRRTRWHRVELITQGEVIDLMRRREKVLEGVMPACRAATPGVCQACEWRERCAEVAPESRWNWSR</sequence>
<protein>
    <recommendedName>
        <fullName evidence="3">PD-(D/E)XK endonuclease-like domain-containing protein</fullName>
    </recommendedName>
</protein>
<dbReference type="RefSeq" id="WP_251969461.1">
    <property type="nucleotide sequence ID" value="NZ_AP025730.1"/>
</dbReference>
<name>A0ABN6PPD0_9BURK</name>
<accession>A0ABN6PPD0</accession>
<proteinExistence type="predicted"/>
<reference evidence="1" key="1">
    <citation type="submission" date="2022-04" db="EMBL/GenBank/DDBJ databases">
        <title>Whole genome sequence of Sphaerotilus sp. FB-5.</title>
        <authorList>
            <person name="Takeda M."/>
            <person name="Narihara S."/>
            <person name="Akimoto M."/>
            <person name="Akimoto R."/>
            <person name="Nishiyashiki S."/>
            <person name="Murakami T."/>
        </authorList>
    </citation>
    <scope>NUCLEOTIDE SEQUENCE</scope>
    <source>
        <strain evidence="1">FB-5</strain>
    </source>
</reference>
<keyword evidence="2" id="KW-1185">Reference proteome</keyword>
<evidence type="ECO:0000313" key="2">
    <source>
        <dbReference type="Proteomes" id="UP001057498"/>
    </source>
</evidence>
<dbReference type="Gene3D" id="3.90.320.10">
    <property type="match status" value="1"/>
</dbReference>
<dbReference type="EMBL" id="AP025730">
    <property type="protein sequence ID" value="BDI06152.1"/>
    <property type="molecule type" value="Genomic_DNA"/>
</dbReference>
<organism evidence="1 2">
    <name type="scientific">Sphaerotilus microaerophilus</name>
    <dbReference type="NCBI Taxonomy" id="2914710"/>
    <lineage>
        <taxon>Bacteria</taxon>
        <taxon>Pseudomonadati</taxon>
        <taxon>Pseudomonadota</taxon>
        <taxon>Betaproteobacteria</taxon>
        <taxon>Burkholderiales</taxon>
        <taxon>Sphaerotilaceae</taxon>
        <taxon>Sphaerotilus</taxon>
    </lineage>
</organism>
<dbReference type="Proteomes" id="UP001057498">
    <property type="component" value="Chromosome"/>
</dbReference>
<gene>
    <name evidence="1" type="ORF">CATMQ487_31220</name>
</gene>
<dbReference type="InterPro" id="IPR011604">
    <property type="entry name" value="PDDEXK-like_dom_sf"/>
</dbReference>
<evidence type="ECO:0008006" key="3">
    <source>
        <dbReference type="Google" id="ProtNLM"/>
    </source>
</evidence>
<evidence type="ECO:0000313" key="1">
    <source>
        <dbReference type="EMBL" id="BDI06152.1"/>
    </source>
</evidence>